<sequence>MAMGKKFDSLTEIILIDYRWVFVCFFLLPISFIYNFLYYLRSEIIFRLSSAPTAHGSKVKSIQRQVRQWRETGMSTKMCTARPGWQTMSFRKPMYKKSMFQIKCNLVDILEVDTNKQTVRVEPLVNMKQLSETLGRLGWTIPIVPELDDLTVGGLVMGTGVESSSHIYGLFQHICLSYELVLADGSVTVCSKDENSDLFYAIPWSYGTLGLLTAVEIKIIPATRFIRLKYEPVKGLNEIVETFDRESKNKANHFVEGLQYSLDEAVIMTGVMVKDSEVEPGKINEIGKWYKTWFFKHVEKILKRGKDRVEYIPIVDYYHRHSRSLFWELQDIVPFGNNILFRYILGWMMPVKVSLLKLTQTEAVKKLYENNHIIQDLLVPTRTMKECIEFFDKSVKVYPLWLCPFNLPNDPGMVHPKEKEEMYIDIGVYGVPHVDNFHPVKTTRAIEDLVEKCDGFQMLYADTFRTKEEFYRMFDHKLYNTMRKRLTCESAFPEVYEKVNKNARD</sequence>
<dbReference type="InterPro" id="IPR016169">
    <property type="entry name" value="FAD-bd_PCMH_sub2"/>
</dbReference>
<dbReference type="InterPro" id="IPR006094">
    <property type="entry name" value="Oxid_FAD_bind_N"/>
</dbReference>
<dbReference type="VEuPathDB" id="VectorBase:PPAPM1_010398"/>
<keyword evidence="11" id="KW-0812">Transmembrane</keyword>
<dbReference type="EnsemblMetazoa" id="PPAI003455-RA">
    <property type="protein sequence ID" value="PPAI003455-PA"/>
    <property type="gene ID" value="PPAI003455"/>
</dbReference>
<keyword evidence="13" id="KW-0256">Endoplasmic reticulum</keyword>
<evidence type="ECO:0000256" key="26">
    <source>
        <dbReference type="ARBA" id="ARBA00056986"/>
    </source>
</evidence>
<keyword evidence="18" id="KW-0333">Golgi apparatus</keyword>
<keyword evidence="21" id="KW-0576">Peroxisome</keyword>
<evidence type="ECO:0000256" key="1">
    <source>
        <dbReference type="ARBA" id="ARBA00001974"/>
    </source>
</evidence>
<keyword evidence="12" id="KW-0732">Signal</keyword>
<name>A0A1B0D7D2_PHLPP</name>
<evidence type="ECO:0000256" key="22">
    <source>
        <dbReference type="ARBA" id="ARBA00023166"/>
    </source>
</evidence>
<evidence type="ECO:0000256" key="10">
    <source>
        <dbReference type="ARBA" id="ARBA00022630"/>
    </source>
</evidence>
<evidence type="ECO:0000256" key="16">
    <source>
        <dbReference type="ARBA" id="ARBA00022989"/>
    </source>
</evidence>
<evidence type="ECO:0000256" key="18">
    <source>
        <dbReference type="ARBA" id="ARBA00023034"/>
    </source>
</evidence>
<evidence type="ECO:0000256" key="23">
    <source>
        <dbReference type="ARBA" id="ARBA00023221"/>
    </source>
</evidence>
<keyword evidence="8" id="KW-0444">Lipid biosynthesis</keyword>
<dbReference type="GO" id="GO:0005777">
    <property type="term" value="C:peroxisome"/>
    <property type="evidence" value="ECO:0007669"/>
    <property type="project" value="UniProtKB-SubCell"/>
</dbReference>
<feature type="domain" description="FAD-binding PCMH-type" evidence="29">
    <location>
        <begin position="46"/>
        <end position="222"/>
    </location>
</feature>
<dbReference type="GO" id="GO:0005789">
    <property type="term" value="C:endoplasmic reticulum membrane"/>
    <property type="evidence" value="ECO:0007669"/>
    <property type="project" value="UniProtKB-SubCell"/>
</dbReference>
<dbReference type="InterPro" id="IPR040165">
    <property type="entry name" value="Diminuto-like"/>
</dbReference>
<evidence type="ECO:0000256" key="8">
    <source>
        <dbReference type="ARBA" id="ARBA00022516"/>
    </source>
</evidence>
<comment type="catalytic activity">
    <reaction evidence="24">
        <text>lanosterol + NADPH + H(+) = 24,25-dihydrolanosterol + NADP(+)</text>
        <dbReference type="Rhea" id="RHEA:33919"/>
        <dbReference type="ChEBI" id="CHEBI:15378"/>
        <dbReference type="ChEBI" id="CHEBI:16521"/>
        <dbReference type="ChEBI" id="CHEBI:28113"/>
        <dbReference type="ChEBI" id="CHEBI:57783"/>
        <dbReference type="ChEBI" id="CHEBI:58349"/>
    </reaction>
    <physiologicalReaction direction="left-to-right" evidence="24">
        <dbReference type="Rhea" id="RHEA:33920"/>
    </physiologicalReaction>
</comment>
<keyword evidence="14" id="KW-0274">FAD</keyword>
<evidence type="ECO:0000256" key="27">
    <source>
        <dbReference type="ARBA" id="ARBA00078485"/>
    </source>
</evidence>
<evidence type="ECO:0000313" key="30">
    <source>
        <dbReference type="EnsemblMetazoa" id="PPAI003455-PA"/>
    </source>
</evidence>
<dbReference type="GeneID" id="129802145"/>
<keyword evidence="17" id="KW-0560">Oxidoreductase</keyword>
<keyword evidence="19" id="KW-0443">Lipid metabolism</keyword>
<dbReference type="AlphaFoldDB" id="A0A1B0D7D2"/>
<dbReference type="PANTHER" id="PTHR10801:SF0">
    <property type="entry name" value="DELTA(24)-STEROL REDUCTASE"/>
    <property type="match status" value="1"/>
</dbReference>
<keyword evidence="16" id="KW-1133">Transmembrane helix</keyword>
<dbReference type="GO" id="GO:0071949">
    <property type="term" value="F:FAD binding"/>
    <property type="evidence" value="ECO:0007669"/>
    <property type="project" value="InterPro"/>
</dbReference>
<keyword evidence="22" id="KW-1207">Sterol metabolism</keyword>
<dbReference type="InterPro" id="IPR016166">
    <property type="entry name" value="FAD-bd_PCMH"/>
</dbReference>
<comment type="subunit">
    <text evidence="5">Homodimer.</text>
</comment>
<evidence type="ECO:0000256" key="15">
    <source>
        <dbReference type="ARBA" id="ARBA00022857"/>
    </source>
</evidence>
<dbReference type="GO" id="GO:0000139">
    <property type="term" value="C:Golgi membrane"/>
    <property type="evidence" value="ECO:0007669"/>
    <property type="project" value="UniProtKB-SubCell"/>
</dbReference>
<comment type="subcellular location">
    <subcellularLocation>
        <location evidence="4">Endoplasmic reticulum membrane</location>
        <topology evidence="4">Single-pass membrane protein</topology>
    </subcellularLocation>
    <subcellularLocation>
        <location evidence="2">Golgi apparatus membrane</location>
        <topology evidence="2">Single-pass membrane protein</topology>
    </subcellularLocation>
    <subcellularLocation>
        <location evidence="3">Peroxisome</location>
    </subcellularLocation>
</comment>
<evidence type="ECO:0000313" key="31">
    <source>
        <dbReference type="Proteomes" id="UP000092462"/>
    </source>
</evidence>
<evidence type="ECO:0000256" key="19">
    <source>
        <dbReference type="ARBA" id="ARBA00023098"/>
    </source>
</evidence>
<proteinExistence type="predicted"/>
<evidence type="ECO:0000256" key="28">
    <source>
        <dbReference type="ARBA" id="ARBA00080612"/>
    </source>
</evidence>
<evidence type="ECO:0000256" key="5">
    <source>
        <dbReference type="ARBA" id="ARBA00011738"/>
    </source>
</evidence>
<keyword evidence="20" id="KW-0472">Membrane</keyword>
<evidence type="ECO:0000256" key="14">
    <source>
        <dbReference type="ARBA" id="ARBA00022827"/>
    </source>
</evidence>
<dbReference type="Gene3D" id="3.30.465.10">
    <property type="match status" value="1"/>
</dbReference>
<dbReference type="SUPFAM" id="SSF56176">
    <property type="entry name" value="FAD-binding/transporter-associated domain-like"/>
    <property type="match status" value="1"/>
</dbReference>
<dbReference type="RefSeq" id="XP_055703717.1">
    <property type="nucleotide sequence ID" value="XM_055847742.1"/>
</dbReference>
<evidence type="ECO:0000256" key="3">
    <source>
        <dbReference type="ARBA" id="ARBA00004275"/>
    </source>
</evidence>
<dbReference type="Pfam" id="PF01565">
    <property type="entry name" value="FAD_binding_4"/>
    <property type="match status" value="1"/>
</dbReference>
<dbReference type="EMBL" id="AJVK01026864">
    <property type="status" value="NOT_ANNOTATED_CDS"/>
    <property type="molecule type" value="Genomic_DNA"/>
</dbReference>
<dbReference type="GO" id="GO:0050614">
    <property type="term" value="F:Delta24-sterol reductase activity"/>
    <property type="evidence" value="ECO:0007669"/>
    <property type="project" value="UniProtKB-EC"/>
</dbReference>
<evidence type="ECO:0000256" key="21">
    <source>
        <dbReference type="ARBA" id="ARBA00023140"/>
    </source>
</evidence>
<reference evidence="30" key="1">
    <citation type="submission" date="2022-08" db="UniProtKB">
        <authorList>
            <consortium name="EnsemblMetazoa"/>
        </authorList>
    </citation>
    <scope>IDENTIFICATION</scope>
    <source>
        <strain evidence="30">Israel</strain>
    </source>
</reference>
<evidence type="ECO:0000256" key="13">
    <source>
        <dbReference type="ARBA" id="ARBA00022824"/>
    </source>
</evidence>
<comment type="function">
    <text evidence="26">Catalyzes the reduction of the delta-24 double bond of sterol intermediates during cholesterol biosynthesis. In addition to its cholesterol-synthesizing activity, can protect cells from oxidative stress by reducing caspase 3 activity during apoptosis induced by oxidative stress. Also protects against amyloid-beta peptide-induced apoptosis.</text>
</comment>
<dbReference type="InterPro" id="IPR036318">
    <property type="entry name" value="FAD-bd_PCMH-like_sf"/>
</dbReference>
<evidence type="ECO:0000256" key="24">
    <source>
        <dbReference type="ARBA" id="ARBA00051033"/>
    </source>
</evidence>
<dbReference type="GO" id="GO:0008203">
    <property type="term" value="P:cholesterol metabolic process"/>
    <property type="evidence" value="ECO:0007669"/>
    <property type="project" value="UniProtKB-KW"/>
</dbReference>
<evidence type="ECO:0000256" key="7">
    <source>
        <dbReference type="ARBA" id="ARBA00019086"/>
    </source>
</evidence>
<keyword evidence="10" id="KW-0285">Flavoprotein</keyword>
<organism evidence="30 31">
    <name type="scientific">Phlebotomus papatasi</name>
    <name type="common">Sandfly</name>
    <dbReference type="NCBI Taxonomy" id="29031"/>
    <lineage>
        <taxon>Eukaryota</taxon>
        <taxon>Metazoa</taxon>
        <taxon>Ecdysozoa</taxon>
        <taxon>Arthropoda</taxon>
        <taxon>Hexapoda</taxon>
        <taxon>Insecta</taxon>
        <taxon>Pterygota</taxon>
        <taxon>Neoptera</taxon>
        <taxon>Endopterygota</taxon>
        <taxon>Diptera</taxon>
        <taxon>Nematocera</taxon>
        <taxon>Psychodoidea</taxon>
        <taxon>Psychodidae</taxon>
        <taxon>Phlebotomus</taxon>
        <taxon>Phlebotomus</taxon>
    </lineage>
</organism>
<dbReference type="GO" id="GO:0000246">
    <property type="term" value="F:Delta24(24-1) sterol reductase activity"/>
    <property type="evidence" value="ECO:0007669"/>
    <property type="project" value="TreeGrafter"/>
</dbReference>
<evidence type="ECO:0000256" key="4">
    <source>
        <dbReference type="ARBA" id="ARBA00004389"/>
    </source>
</evidence>
<accession>A0A1B0D7D2</accession>
<evidence type="ECO:0000256" key="25">
    <source>
        <dbReference type="ARBA" id="ARBA00052927"/>
    </source>
</evidence>
<dbReference type="PANTHER" id="PTHR10801">
    <property type="entry name" value="24-DEHYDROCHOLESTEROL REDUCTASE"/>
    <property type="match status" value="1"/>
</dbReference>
<evidence type="ECO:0000256" key="12">
    <source>
        <dbReference type="ARBA" id="ARBA00022729"/>
    </source>
</evidence>
<evidence type="ECO:0000256" key="17">
    <source>
        <dbReference type="ARBA" id="ARBA00023002"/>
    </source>
</evidence>
<evidence type="ECO:0000256" key="11">
    <source>
        <dbReference type="ARBA" id="ARBA00022692"/>
    </source>
</evidence>
<evidence type="ECO:0000256" key="9">
    <source>
        <dbReference type="ARBA" id="ARBA00022548"/>
    </source>
</evidence>
<evidence type="ECO:0000256" key="20">
    <source>
        <dbReference type="ARBA" id="ARBA00023136"/>
    </source>
</evidence>
<dbReference type="EC" id="1.3.1.72" evidence="6"/>
<dbReference type="FunFam" id="3.30.465.10:FF:000032">
    <property type="entry name" value="Delta(24)-sterol reductase"/>
    <property type="match status" value="1"/>
</dbReference>
<evidence type="ECO:0000259" key="29">
    <source>
        <dbReference type="PROSITE" id="PS51387"/>
    </source>
</evidence>
<dbReference type="VEuPathDB" id="VectorBase:PPAI003455"/>
<dbReference type="PROSITE" id="PS51387">
    <property type="entry name" value="FAD_PCMH"/>
    <property type="match status" value="1"/>
</dbReference>
<keyword evidence="15" id="KW-0521">NADP</keyword>
<keyword evidence="31" id="KW-1185">Reference proteome</keyword>
<evidence type="ECO:0000256" key="2">
    <source>
        <dbReference type="ARBA" id="ARBA00004194"/>
    </source>
</evidence>
<comment type="catalytic activity">
    <reaction evidence="25">
        <text>5alpha-cholest-8-en-3beta-ol + NADP(+) = zymosterol + NADPH + H(+)</text>
        <dbReference type="Rhea" id="RHEA:36399"/>
        <dbReference type="ChEBI" id="CHEBI:15378"/>
        <dbReference type="ChEBI" id="CHEBI:16608"/>
        <dbReference type="ChEBI" id="CHEBI:18252"/>
        <dbReference type="ChEBI" id="CHEBI:57783"/>
        <dbReference type="ChEBI" id="CHEBI:58349"/>
        <dbReference type="EC" id="1.3.1.72"/>
    </reaction>
    <physiologicalReaction direction="right-to-left" evidence="25">
        <dbReference type="Rhea" id="RHEA:36401"/>
    </physiologicalReaction>
</comment>
<dbReference type="KEGG" id="ppap:129802145"/>
<protein>
    <recommendedName>
        <fullName evidence="7">Delta(24)-sterol reductase</fullName>
        <ecNumber evidence="6">1.3.1.72</ecNumber>
    </recommendedName>
    <alternativeName>
        <fullName evidence="27">24-dehydrocholesterol reductase</fullName>
    </alternativeName>
    <alternativeName>
        <fullName evidence="28">3-beta-hydroxysterol Delta-24-reductase</fullName>
    </alternativeName>
</protein>
<keyword evidence="23" id="KW-0753">Steroid metabolism</keyword>
<keyword evidence="9" id="KW-0153">Cholesterol metabolism</keyword>
<comment type="cofactor">
    <cofactor evidence="1">
        <name>FAD</name>
        <dbReference type="ChEBI" id="CHEBI:57692"/>
    </cofactor>
</comment>
<dbReference type="OrthoDB" id="415825at2759"/>
<evidence type="ECO:0000256" key="6">
    <source>
        <dbReference type="ARBA" id="ARBA00012405"/>
    </source>
</evidence>
<dbReference type="Proteomes" id="UP000092462">
    <property type="component" value="Unassembled WGS sequence"/>
</dbReference>